<reference evidence="1" key="1">
    <citation type="journal article" date="2015" name="Nature">
        <title>Complex archaea that bridge the gap between prokaryotes and eukaryotes.</title>
        <authorList>
            <person name="Spang A."/>
            <person name="Saw J.H."/>
            <person name="Jorgensen S.L."/>
            <person name="Zaremba-Niedzwiedzka K."/>
            <person name="Martijn J."/>
            <person name="Lind A.E."/>
            <person name="van Eijk R."/>
            <person name="Schleper C."/>
            <person name="Guy L."/>
            <person name="Ettema T.J."/>
        </authorList>
    </citation>
    <scope>NUCLEOTIDE SEQUENCE</scope>
</reference>
<organism evidence="1">
    <name type="scientific">marine sediment metagenome</name>
    <dbReference type="NCBI Taxonomy" id="412755"/>
    <lineage>
        <taxon>unclassified sequences</taxon>
        <taxon>metagenomes</taxon>
        <taxon>ecological metagenomes</taxon>
    </lineage>
</organism>
<comment type="caution">
    <text evidence="1">The sequence shown here is derived from an EMBL/GenBank/DDBJ whole genome shotgun (WGS) entry which is preliminary data.</text>
</comment>
<protein>
    <submittedName>
        <fullName evidence="1">Uncharacterized protein</fullName>
    </submittedName>
</protein>
<gene>
    <name evidence="1" type="ORF">LCGC14_0874770</name>
</gene>
<dbReference type="EMBL" id="LAZR01002719">
    <property type="protein sequence ID" value="KKN26428.1"/>
    <property type="molecule type" value="Genomic_DNA"/>
</dbReference>
<sequence length="146" mass="16979">MCGGAYFNYGSETMRIYFPNPKAVLPVLRNGETVLLPWGRRKSQEGALPITGWAKLESIYAGVWDKYHPIPVKIPLLSFMEKDFEGHSHWYDLQKGQFLQGLVARAMNSNERRLYVVTLEPEFEDSQIHSRWPRVVQQGEPSRRRE</sequence>
<dbReference type="AlphaFoldDB" id="A0A0F9SAN8"/>
<name>A0A0F9SAN8_9ZZZZ</name>
<evidence type="ECO:0000313" key="1">
    <source>
        <dbReference type="EMBL" id="KKN26428.1"/>
    </source>
</evidence>
<accession>A0A0F9SAN8</accession>
<proteinExistence type="predicted"/>